<dbReference type="GeneID" id="8682139"/>
<dbReference type="Pfam" id="PF19101">
    <property type="entry name" value="DUF5788"/>
    <property type="match status" value="1"/>
</dbReference>
<protein>
    <submittedName>
        <fullName evidence="1">Uncharacterized protein</fullName>
    </submittedName>
</protein>
<dbReference type="InterPro" id="IPR043900">
    <property type="entry name" value="DUF5788"/>
</dbReference>
<dbReference type="OrthoDB" id="137027at2157"/>
<keyword evidence="2" id="KW-1185">Reference proteome</keyword>
<dbReference type="STRING" id="304371.MCP_2341"/>
<sequence>MSDEKLSKYERENLLLKLDKEFAFAGATIPPELEADGGRIPLRAFVFEMSKKRGRLTPEDIAEVDRVISAVKRKRREIIDRISREEMAKSEAQALYAEARGLDRALDTLYNAPMPKPSIKEEANRAKMEDGRRWLNLMRKVYSGEEKRKRD</sequence>
<dbReference type="AlphaFoldDB" id="D1Z141"/>
<dbReference type="RefSeq" id="WP_012901087.1">
    <property type="nucleotide sequence ID" value="NC_013665.1"/>
</dbReference>
<dbReference type="eggNOG" id="arCOG03097">
    <property type="taxonomic scope" value="Archaea"/>
</dbReference>
<organism evidence="1 2">
    <name type="scientific">Methanocella paludicola (strain DSM 17711 / JCM 13418 / NBRC 101707 / SANAE)</name>
    <dbReference type="NCBI Taxonomy" id="304371"/>
    <lineage>
        <taxon>Archaea</taxon>
        <taxon>Methanobacteriati</taxon>
        <taxon>Methanobacteriota</taxon>
        <taxon>Stenosarchaea group</taxon>
        <taxon>Methanomicrobia</taxon>
        <taxon>Methanocellales</taxon>
        <taxon>Methanocellaceae</taxon>
        <taxon>Methanocella</taxon>
    </lineage>
</organism>
<dbReference type="Proteomes" id="UP000001882">
    <property type="component" value="Chromosome"/>
</dbReference>
<reference evidence="2" key="3">
    <citation type="journal article" date="2011" name="PLoS ONE">
        <title>Genome sequence of a mesophilic hydrogenotrophic methanogen Methanocella paludicola, the first cultivated representative of the order Methanocellales.</title>
        <authorList>
            <person name="Sakai S."/>
            <person name="Takaki Y."/>
            <person name="Shimamura S."/>
            <person name="Sekine M."/>
            <person name="Tajima T."/>
            <person name="Kosugi H."/>
            <person name="Ichikawa N."/>
            <person name="Tasumi E."/>
            <person name="Hiraki A.T."/>
            <person name="Shimizu A."/>
            <person name="Kato Y."/>
            <person name="Nishiko R."/>
            <person name="Mori K."/>
            <person name="Fujita N."/>
            <person name="Imachi H."/>
            <person name="Takai K."/>
        </authorList>
    </citation>
    <scope>NUCLEOTIDE SEQUENCE [LARGE SCALE GENOMIC DNA]</scope>
    <source>
        <strain evidence="2">DSM 17711 / JCM 13418 / NBRC 101707 / SANAE</strain>
    </source>
</reference>
<accession>D1Z141</accession>
<dbReference type="EMBL" id="AP011532">
    <property type="protein sequence ID" value="BAI62413.1"/>
    <property type="molecule type" value="Genomic_DNA"/>
</dbReference>
<reference evidence="1 2" key="1">
    <citation type="journal article" date="2007" name="Appl. Environ. Microbiol.">
        <title>Isolation of key methanogens for global methane emission from rice paddy fields: a novel isolate affiliated with the clone cluster rice cluster I.</title>
        <authorList>
            <person name="Sakai S."/>
            <person name="Imachi H."/>
            <person name="Sekiguchi Y."/>
            <person name="Ohashi A."/>
            <person name="Harada H."/>
            <person name="Kamagata Y."/>
        </authorList>
    </citation>
    <scope>NUCLEOTIDE SEQUENCE [LARGE SCALE GENOMIC DNA]</scope>
    <source>
        <strain evidence="2">DSM 17711 / JCM 13418 / NBRC 101707 / SANAE</strain>
    </source>
</reference>
<proteinExistence type="predicted"/>
<name>D1Z141_METPS</name>
<dbReference type="KEGG" id="mpd:MCP_2341"/>
<gene>
    <name evidence="1" type="ordered locus">MCP_2341</name>
</gene>
<evidence type="ECO:0000313" key="2">
    <source>
        <dbReference type="Proteomes" id="UP000001882"/>
    </source>
</evidence>
<dbReference type="InParanoid" id="D1Z141"/>
<evidence type="ECO:0000313" key="1">
    <source>
        <dbReference type="EMBL" id="BAI62413.1"/>
    </source>
</evidence>
<reference evidence="1 2" key="2">
    <citation type="journal article" date="2008" name="Int. J. Syst. Evol. Microbiol.">
        <title>Methanocella paludicola gen. nov., sp. nov., a methane-producing archaeon, the first isolate of the lineage 'Rice Cluster I', and proposal of the new archaeal order Methanocellales ord. nov.</title>
        <authorList>
            <person name="Sakai S."/>
            <person name="Imachi H."/>
            <person name="Hanada S."/>
            <person name="Ohashi A."/>
            <person name="Harada H."/>
            <person name="Kamagata Y."/>
        </authorList>
    </citation>
    <scope>NUCLEOTIDE SEQUENCE [LARGE SCALE GENOMIC DNA]</scope>
    <source>
        <strain evidence="2">DSM 17711 / JCM 13418 / NBRC 101707 / SANAE</strain>
    </source>
</reference>